<keyword evidence="3" id="KW-1185">Reference proteome</keyword>
<dbReference type="Pfam" id="PF09838">
    <property type="entry name" value="DUF2065"/>
    <property type="match status" value="1"/>
</dbReference>
<dbReference type="PANTHER" id="PTHR38602:SF1">
    <property type="entry name" value="INNER MEMBRANE PROTEIN"/>
    <property type="match status" value="1"/>
</dbReference>
<gene>
    <name evidence="2" type="ORF">EV685_0944</name>
</gene>
<evidence type="ECO:0000256" key="1">
    <source>
        <dbReference type="SAM" id="Phobius"/>
    </source>
</evidence>
<keyword evidence="1" id="KW-0472">Membrane</keyword>
<dbReference type="AlphaFoldDB" id="A0A4Q7LWU9"/>
<reference evidence="2 3" key="1">
    <citation type="submission" date="2019-02" db="EMBL/GenBank/DDBJ databases">
        <title>Genomic Encyclopedia of Type Strains, Phase IV (KMG-IV): sequencing the most valuable type-strain genomes for metagenomic binning, comparative biology and taxonomic classification.</title>
        <authorList>
            <person name="Goeker M."/>
        </authorList>
    </citation>
    <scope>NUCLEOTIDE SEQUENCE [LARGE SCALE GENOMIC DNA]</scope>
    <source>
        <strain evidence="2 3">DSM 10617</strain>
    </source>
</reference>
<dbReference type="EMBL" id="SGWV01000007">
    <property type="protein sequence ID" value="RZS58648.1"/>
    <property type="molecule type" value="Genomic_DNA"/>
</dbReference>
<dbReference type="InterPro" id="IPR019201">
    <property type="entry name" value="DUF2065"/>
</dbReference>
<feature type="transmembrane region" description="Helical" evidence="1">
    <location>
        <begin position="44"/>
        <end position="61"/>
    </location>
</feature>
<evidence type="ECO:0008006" key="4">
    <source>
        <dbReference type="Google" id="ProtNLM"/>
    </source>
</evidence>
<comment type="caution">
    <text evidence="2">The sequence shown here is derived from an EMBL/GenBank/DDBJ whole genome shotgun (WGS) entry which is preliminary data.</text>
</comment>
<name>A0A4Q7LWU9_9BURK</name>
<dbReference type="Proteomes" id="UP000293433">
    <property type="component" value="Unassembled WGS sequence"/>
</dbReference>
<dbReference type="RefSeq" id="WP_130480772.1">
    <property type="nucleotide sequence ID" value="NZ_SGWV01000007.1"/>
</dbReference>
<sequence length="62" mass="7197">MVETLLIAFALMLVFEGLMPLISPQRWREVFEQVLKLHDGQIRFFGLCSILIGLLLLLLNWP</sequence>
<dbReference type="OrthoDB" id="9182237at2"/>
<keyword evidence="1" id="KW-0812">Transmembrane</keyword>
<evidence type="ECO:0000313" key="3">
    <source>
        <dbReference type="Proteomes" id="UP000293433"/>
    </source>
</evidence>
<accession>A0A4Q7LWU9</accession>
<organism evidence="2 3">
    <name type="scientific">Sphaerotilus mobilis</name>
    <dbReference type="NCBI Taxonomy" id="47994"/>
    <lineage>
        <taxon>Bacteria</taxon>
        <taxon>Pseudomonadati</taxon>
        <taxon>Pseudomonadota</taxon>
        <taxon>Betaproteobacteria</taxon>
        <taxon>Burkholderiales</taxon>
        <taxon>Sphaerotilaceae</taxon>
        <taxon>Sphaerotilus</taxon>
    </lineage>
</organism>
<dbReference type="PANTHER" id="PTHR38602">
    <property type="entry name" value="INNER MEMBRANE PROTEIN-RELATED"/>
    <property type="match status" value="1"/>
</dbReference>
<keyword evidence="1" id="KW-1133">Transmembrane helix</keyword>
<evidence type="ECO:0000313" key="2">
    <source>
        <dbReference type="EMBL" id="RZS58648.1"/>
    </source>
</evidence>
<proteinExistence type="predicted"/>
<protein>
    <recommendedName>
        <fullName evidence="4">DUF2065 domain-containing protein</fullName>
    </recommendedName>
</protein>